<accession>A0ABW2LRN9</accession>
<keyword evidence="1" id="KW-0472">Membrane</keyword>
<feature type="transmembrane region" description="Helical" evidence="1">
    <location>
        <begin position="20"/>
        <end position="44"/>
    </location>
</feature>
<dbReference type="EMBL" id="JBHTCJ010000009">
    <property type="protein sequence ID" value="MFC7343251.1"/>
    <property type="molecule type" value="Genomic_DNA"/>
</dbReference>
<dbReference type="Proteomes" id="UP001596504">
    <property type="component" value="Unassembled WGS sequence"/>
</dbReference>
<comment type="caution">
    <text evidence="2">The sequence shown here is derived from an EMBL/GenBank/DDBJ whole genome shotgun (WGS) entry which is preliminary data.</text>
</comment>
<name>A0ABW2LRN9_9PSEU</name>
<keyword evidence="1" id="KW-1133">Transmembrane helix</keyword>
<evidence type="ECO:0000313" key="2">
    <source>
        <dbReference type="EMBL" id="MFC7343251.1"/>
    </source>
</evidence>
<feature type="transmembrane region" description="Helical" evidence="1">
    <location>
        <begin position="64"/>
        <end position="82"/>
    </location>
</feature>
<proteinExistence type="predicted"/>
<organism evidence="2 3">
    <name type="scientific">Saccharopolyspora griseoalba</name>
    <dbReference type="NCBI Taxonomy" id="1431848"/>
    <lineage>
        <taxon>Bacteria</taxon>
        <taxon>Bacillati</taxon>
        <taxon>Actinomycetota</taxon>
        <taxon>Actinomycetes</taxon>
        <taxon>Pseudonocardiales</taxon>
        <taxon>Pseudonocardiaceae</taxon>
        <taxon>Saccharopolyspora</taxon>
    </lineage>
</organism>
<sequence>MSEIRVRSFLRRSFPSGGQWWSALANVAVVVLAAAVTALLALIVEDLLPMSPPSANGVVWQRRWWLIGVLVALVAGVVGRTVHKSARGTLFYVQFLEEGMKNWHTRPLGVAKERHLAVKWVLRWVSLARRTDNGVIDLVEPCAELAHTVQSEVNADTDDSGFTLATNTLWPVSLALGWSLSKPDRLTLLDFADKAKGGKDPEYPLMLSKAKVSHLRHECLEMKPPTGDRVGVWVALTQMAAHCDERNFRKFGVGCLHRITFHGYMPGDPDYEPTFGKEELEQFGWDVAQYLHDIKKQAGSRELVVIAMMPKTTALVTGWHLSRMPLAFFQGTHLMHYDMVSKHYIPMRVFESQPTVAPSTGEAGSARDDHVHA</sequence>
<evidence type="ECO:0008006" key="4">
    <source>
        <dbReference type="Google" id="ProtNLM"/>
    </source>
</evidence>
<dbReference type="RefSeq" id="WP_380669967.1">
    <property type="nucleotide sequence ID" value="NZ_JBHTCJ010000009.1"/>
</dbReference>
<protein>
    <recommendedName>
        <fullName evidence="4">SMODS-associated and fused to various effectors domain-containing protein</fullName>
    </recommendedName>
</protein>
<keyword evidence="3" id="KW-1185">Reference proteome</keyword>
<keyword evidence="1" id="KW-0812">Transmembrane</keyword>
<evidence type="ECO:0000256" key="1">
    <source>
        <dbReference type="SAM" id="Phobius"/>
    </source>
</evidence>
<evidence type="ECO:0000313" key="3">
    <source>
        <dbReference type="Proteomes" id="UP001596504"/>
    </source>
</evidence>
<gene>
    <name evidence="2" type="ORF">ACFQRI_17765</name>
</gene>
<reference evidence="3" key="1">
    <citation type="journal article" date="2019" name="Int. J. Syst. Evol. Microbiol.">
        <title>The Global Catalogue of Microorganisms (GCM) 10K type strain sequencing project: providing services to taxonomists for standard genome sequencing and annotation.</title>
        <authorList>
            <consortium name="The Broad Institute Genomics Platform"/>
            <consortium name="The Broad Institute Genome Sequencing Center for Infectious Disease"/>
            <person name="Wu L."/>
            <person name="Ma J."/>
        </authorList>
    </citation>
    <scope>NUCLEOTIDE SEQUENCE [LARGE SCALE GENOMIC DNA]</scope>
    <source>
        <strain evidence="3">WLHS5</strain>
    </source>
</reference>